<name>I2FSS5_USTHO</name>
<dbReference type="EMBL" id="CAGI01000150">
    <property type="protein sequence ID" value="CCF49968.1"/>
    <property type="molecule type" value="Genomic_DNA"/>
</dbReference>
<reference evidence="2 3" key="1">
    <citation type="journal article" date="2012" name="Plant Cell">
        <title>Genome comparison of barley and maize smut fungi reveals targeted loss of RNA silencing components and species-specific presence of transposable elements.</title>
        <authorList>
            <person name="Laurie J.D."/>
            <person name="Ali S."/>
            <person name="Linning R."/>
            <person name="Mannhaupt G."/>
            <person name="Wong P."/>
            <person name="Gueldener U."/>
            <person name="Muensterkoetter M."/>
            <person name="Moore R."/>
            <person name="Kahmann R."/>
            <person name="Bakkeren G."/>
            <person name="Schirawski J."/>
        </authorList>
    </citation>
    <scope>NUCLEOTIDE SEQUENCE [LARGE SCALE GENOMIC DNA]</scope>
    <source>
        <strain evidence="3">Uh4875-4</strain>
    </source>
</reference>
<keyword evidence="3" id="KW-1185">Reference proteome</keyword>
<evidence type="ECO:0000313" key="3">
    <source>
        <dbReference type="Proteomes" id="UP000006174"/>
    </source>
</evidence>
<dbReference type="Proteomes" id="UP000006174">
    <property type="component" value="Unassembled WGS sequence"/>
</dbReference>
<dbReference type="HOGENOM" id="CLU_153396_0_0_1"/>
<organism evidence="2 3">
    <name type="scientific">Ustilago hordei</name>
    <name type="common">Barley covered smut fungus</name>
    <dbReference type="NCBI Taxonomy" id="120017"/>
    <lineage>
        <taxon>Eukaryota</taxon>
        <taxon>Fungi</taxon>
        <taxon>Dikarya</taxon>
        <taxon>Basidiomycota</taxon>
        <taxon>Ustilaginomycotina</taxon>
        <taxon>Ustilaginomycetes</taxon>
        <taxon>Ustilaginales</taxon>
        <taxon>Ustilaginaceae</taxon>
        <taxon>Ustilago</taxon>
    </lineage>
</organism>
<sequence length="139" mass="15745">MELDMHPRRIGFHCMLSTPCLYTRGTGDNITVITAYVDDMLISSPSQKEVDCTKAKIMSKWGTQDNRAVREFLGVKITWERAQRKISLDLEAYIKAMVNKWLDGENNKSWIPMQHVATTAEGGECTPTKAKQYCQGSRA</sequence>
<evidence type="ECO:0000313" key="2">
    <source>
        <dbReference type="EMBL" id="CCF49968.1"/>
    </source>
</evidence>
<dbReference type="AlphaFoldDB" id="I2FSS5"/>
<dbReference type="InterPro" id="IPR013103">
    <property type="entry name" value="RVT_2"/>
</dbReference>
<accession>I2FSS5</accession>
<feature type="domain" description="Reverse transcriptase Ty1/copia-type" evidence="1">
    <location>
        <begin position="15"/>
        <end position="114"/>
    </location>
</feature>
<dbReference type="Pfam" id="PF07727">
    <property type="entry name" value="RVT_2"/>
    <property type="match status" value="1"/>
</dbReference>
<evidence type="ECO:0000259" key="1">
    <source>
        <dbReference type="Pfam" id="PF07727"/>
    </source>
</evidence>
<dbReference type="OrthoDB" id="3344688at2759"/>
<proteinExistence type="predicted"/>
<dbReference type="STRING" id="1128400.I2FSS5"/>
<protein>
    <recommendedName>
        <fullName evidence="1">Reverse transcriptase Ty1/copia-type domain-containing protein</fullName>
    </recommendedName>
</protein>
<gene>
    <name evidence="2" type="ORF">UHOR_14082</name>
</gene>
<comment type="caution">
    <text evidence="2">The sequence shown here is derived from an EMBL/GenBank/DDBJ whole genome shotgun (WGS) entry which is preliminary data.</text>
</comment>